<reference evidence="8" key="1">
    <citation type="journal article" date="2020" name="Phytopathology">
        <title>Genome sequence of the chestnut blight fungus Cryphonectria parasitica EP155: A fundamental resource for an archetypical invasive plant pathogen.</title>
        <authorList>
            <person name="Crouch J.A."/>
            <person name="Dawe A."/>
            <person name="Aerts A."/>
            <person name="Barry K."/>
            <person name="Churchill A.C.L."/>
            <person name="Grimwood J."/>
            <person name="Hillman B."/>
            <person name="Milgroom M.G."/>
            <person name="Pangilinan J."/>
            <person name="Smith M."/>
            <person name="Salamov A."/>
            <person name="Schmutz J."/>
            <person name="Yadav J."/>
            <person name="Grigoriev I.V."/>
            <person name="Nuss D."/>
        </authorList>
    </citation>
    <scope>NUCLEOTIDE SEQUENCE</scope>
    <source>
        <strain evidence="8">EP155</strain>
    </source>
</reference>
<dbReference type="SMART" id="SM00916">
    <property type="entry name" value="L51_S25_CI-B8"/>
    <property type="match status" value="1"/>
</dbReference>
<evidence type="ECO:0000256" key="6">
    <source>
        <dbReference type="ARBA" id="ARBA00035188"/>
    </source>
</evidence>
<dbReference type="Pfam" id="PF05047">
    <property type="entry name" value="L51_S25_CI-B8"/>
    <property type="match status" value="1"/>
</dbReference>
<organism evidence="8 9">
    <name type="scientific">Cryphonectria parasitica (strain ATCC 38755 / EP155)</name>
    <dbReference type="NCBI Taxonomy" id="660469"/>
    <lineage>
        <taxon>Eukaryota</taxon>
        <taxon>Fungi</taxon>
        <taxon>Dikarya</taxon>
        <taxon>Ascomycota</taxon>
        <taxon>Pezizomycotina</taxon>
        <taxon>Sordariomycetes</taxon>
        <taxon>Sordariomycetidae</taxon>
        <taxon>Diaporthales</taxon>
        <taxon>Cryphonectriaceae</taxon>
        <taxon>Cryphonectria-Endothia species complex</taxon>
        <taxon>Cryphonectria</taxon>
    </lineage>
</organism>
<comment type="similarity">
    <text evidence="2">Belongs to the mitochondrion-specific ribosomal protein mL43 family.</text>
</comment>
<dbReference type="InterPro" id="IPR039927">
    <property type="entry name" value="Ribosomal_mL43"/>
</dbReference>
<sequence length="138" mass="15608">MPIKPVLEAVTRGRNGVGAFVLQCKKMDFHYCDWAGSSRGMNKFIEMHLPKFAARHPEIEISVSPRPQKHPTVIAHYINGNTRPVCLKKMDPNQILSKLEMLRDSTGEINKRVKKPVRSTNESVRGVWSPYHGDATTV</sequence>
<accession>A0A9P4YC30</accession>
<gene>
    <name evidence="8" type="ORF">M406DRAFT_66747</name>
</gene>
<name>A0A9P4YC30_CRYP1</name>
<comment type="subcellular location">
    <subcellularLocation>
        <location evidence="1">Mitochondrion</location>
    </subcellularLocation>
</comment>
<dbReference type="Gene3D" id="3.40.30.10">
    <property type="entry name" value="Glutaredoxin"/>
    <property type="match status" value="1"/>
</dbReference>
<dbReference type="AlphaFoldDB" id="A0A9P4YC30"/>
<dbReference type="GO" id="GO:0003735">
    <property type="term" value="F:structural constituent of ribosome"/>
    <property type="evidence" value="ECO:0007669"/>
    <property type="project" value="InterPro"/>
</dbReference>
<dbReference type="InterPro" id="IPR007741">
    <property type="entry name" value="Ribosomal_mL43/mS25/NADH_DH"/>
</dbReference>
<evidence type="ECO:0000313" key="8">
    <source>
        <dbReference type="EMBL" id="KAF3770333.1"/>
    </source>
</evidence>
<evidence type="ECO:0000256" key="2">
    <source>
        <dbReference type="ARBA" id="ARBA00006073"/>
    </source>
</evidence>
<dbReference type="PANTHER" id="PTHR21396">
    <property type="entry name" value="39S RIBOSOMAL PROTEIN L43"/>
    <property type="match status" value="1"/>
</dbReference>
<dbReference type="GeneID" id="63842145"/>
<dbReference type="SUPFAM" id="SSF52833">
    <property type="entry name" value="Thioredoxin-like"/>
    <property type="match status" value="1"/>
</dbReference>
<feature type="domain" description="Ribosomal protein/NADH dehydrogenase" evidence="7">
    <location>
        <begin position="33"/>
        <end position="106"/>
    </location>
</feature>
<evidence type="ECO:0000259" key="7">
    <source>
        <dbReference type="SMART" id="SM00916"/>
    </source>
</evidence>
<dbReference type="InterPro" id="IPR036249">
    <property type="entry name" value="Thioredoxin-like_sf"/>
</dbReference>
<protein>
    <recommendedName>
        <fullName evidence="6">Large ribosomal subunit protein mL43</fullName>
    </recommendedName>
</protein>
<keyword evidence="3" id="KW-0689">Ribosomal protein</keyword>
<evidence type="ECO:0000256" key="3">
    <source>
        <dbReference type="ARBA" id="ARBA00022980"/>
    </source>
</evidence>
<dbReference type="Proteomes" id="UP000803844">
    <property type="component" value="Unassembled WGS sequence"/>
</dbReference>
<dbReference type="OrthoDB" id="88at2759"/>
<keyword evidence="4" id="KW-0496">Mitochondrion</keyword>
<dbReference type="FunFam" id="3.40.30.10:FF:000173">
    <property type="entry name" value="Mitochondrial 54S ribosomal protein"/>
    <property type="match status" value="1"/>
</dbReference>
<dbReference type="PANTHER" id="PTHR21396:SF2">
    <property type="entry name" value="LARGE RIBOSOMAL SUBUNIT PROTEIN ML43"/>
    <property type="match status" value="1"/>
</dbReference>
<evidence type="ECO:0000313" key="9">
    <source>
        <dbReference type="Proteomes" id="UP000803844"/>
    </source>
</evidence>
<dbReference type="RefSeq" id="XP_040781294.1">
    <property type="nucleotide sequence ID" value="XM_040925016.1"/>
</dbReference>
<keyword evidence="9" id="KW-1185">Reference proteome</keyword>
<dbReference type="EMBL" id="MU032344">
    <property type="protein sequence ID" value="KAF3770333.1"/>
    <property type="molecule type" value="Genomic_DNA"/>
</dbReference>
<dbReference type="GO" id="GO:0005762">
    <property type="term" value="C:mitochondrial large ribosomal subunit"/>
    <property type="evidence" value="ECO:0007669"/>
    <property type="project" value="TreeGrafter"/>
</dbReference>
<keyword evidence="5" id="KW-0687">Ribonucleoprotein</keyword>
<comment type="caution">
    <text evidence="8">The sequence shown here is derived from an EMBL/GenBank/DDBJ whole genome shotgun (WGS) entry which is preliminary data.</text>
</comment>
<evidence type="ECO:0000256" key="4">
    <source>
        <dbReference type="ARBA" id="ARBA00023128"/>
    </source>
</evidence>
<dbReference type="GO" id="GO:0032543">
    <property type="term" value="P:mitochondrial translation"/>
    <property type="evidence" value="ECO:0007669"/>
    <property type="project" value="InterPro"/>
</dbReference>
<evidence type="ECO:0000256" key="1">
    <source>
        <dbReference type="ARBA" id="ARBA00004173"/>
    </source>
</evidence>
<evidence type="ECO:0000256" key="5">
    <source>
        <dbReference type="ARBA" id="ARBA00023274"/>
    </source>
</evidence>
<proteinExistence type="inferred from homology"/>